<evidence type="ECO:0000313" key="9">
    <source>
        <dbReference type="EMBL" id="MCO6407481.1"/>
    </source>
</evidence>
<keyword evidence="6 8" id="KW-1133">Transmembrane helix</keyword>
<evidence type="ECO:0000313" key="10">
    <source>
        <dbReference type="Proteomes" id="UP001320715"/>
    </source>
</evidence>
<gene>
    <name evidence="9" type="ORF">GTW23_04780</name>
</gene>
<evidence type="ECO:0000256" key="7">
    <source>
        <dbReference type="ARBA" id="ARBA00023136"/>
    </source>
</evidence>
<dbReference type="InterPro" id="IPR038770">
    <property type="entry name" value="Na+/solute_symporter_sf"/>
</dbReference>
<feature type="transmembrane region" description="Helical" evidence="8">
    <location>
        <begin position="126"/>
        <end position="150"/>
    </location>
</feature>
<evidence type="ECO:0000256" key="3">
    <source>
        <dbReference type="ARBA" id="ARBA00022448"/>
    </source>
</evidence>
<evidence type="ECO:0000256" key="5">
    <source>
        <dbReference type="ARBA" id="ARBA00022692"/>
    </source>
</evidence>
<evidence type="ECO:0000256" key="4">
    <source>
        <dbReference type="ARBA" id="ARBA00022475"/>
    </source>
</evidence>
<feature type="transmembrane region" description="Helical" evidence="8">
    <location>
        <begin position="294"/>
        <end position="313"/>
    </location>
</feature>
<feature type="transmembrane region" description="Helical" evidence="8">
    <location>
        <begin position="96"/>
        <end position="120"/>
    </location>
</feature>
<protein>
    <submittedName>
        <fullName evidence="9">AEC family transporter</fullName>
    </submittedName>
</protein>
<dbReference type="Proteomes" id="UP001320715">
    <property type="component" value="Unassembled WGS sequence"/>
</dbReference>
<evidence type="ECO:0000256" key="8">
    <source>
        <dbReference type="SAM" id="Phobius"/>
    </source>
</evidence>
<evidence type="ECO:0000256" key="6">
    <source>
        <dbReference type="ARBA" id="ARBA00022989"/>
    </source>
</evidence>
<keyword evidence="7 8" id="KW-0472">Membrane</keyword>
<evidence type="ECO:0000256" key="2">
    <source>
        <dbReference type="ARBA" id="ARBA00010145"/>
    </source>
</evidence>
<comment type="caution">
    <text evidence="9">The sequence shown here is derived from an EMBL/GenBank/DDBJ whole genome shotgun (WGS) entry which is preliminary data.</text>
</comment>
<comment type="subcellular location">
    <subcellularLocation>
        <location evidence="1">Cell membrane</location>
        <topology evidence="1">Multi-pass membrane protein</topology>
    </subcellularLocation>
</comment>
<dbReference type="RefSeq" id="WP_252914832.1">
    <property type="nucleotide sequence ID" value="NZ_JAAAML010000001.1"/>
</dbReference>
<dbReference type="EMBL" id="JAAAML010000001">
    <property type="protein sequence ID" value="MCO6407481.1"/>
    <property type="molecule type" value="Genomic_DNA"/>
</dbReference>
<keyword evidence="10" id="KW-1185">Reference proteome</keyword>
<feature type="transmembrane region" description="Helical" evidence="8">
    <location>
        <begin position="235"/>
        <end position="257"/>
    </location>
</feature>
<dbReference type="PANTHER" id="PTHR36838:SF3">
    <property type="entry name" value="TRANSPORTER AUXIN EFFLUX CARRIER EC FAMILY"/>
    <property type="match status" value="1"/>
</dbReference>
<proteinExistence type="inferred from homology"/>
<keyword evidence="5 8" id="KW-0812">Transmembrane</keyword>
<dbReference type="Pfam" id="PF03547">
    <property type="entry name" value="Mem_trans"/>
    <property type="match status" value="1"/>
</dbReference>
<dbReference type="PANTHER" id="PTHR36838">
    <property type="entry name" value="AUXIN EFFLUX CARRIER FAMILY PROTEIN"/>
    <property type="match status" value="1"/>
</dbReference>
<reference evidence="9 10" key="1">
    <citation type="submission" date="2020-01" db="EMBL/GenBank/DDBJ databases">
        <title>Genomes of bacteria type strains.</title>
        <authorList>
            <person name="Chen J."/>
            <person name="Zhu S."/>
            <person name="Yang J."/>
        </authorList>
    </citation>
    <scope>NUCLEOTIDE SEQUENCE [LARGE SCALE GENOMIC DNA]</scope>
    <source>
        <strain evidence="9 10">DSM 16655</strain>
    </source>
</reference>
<feature type="transmembrane region" description="Helical" evidence="8">
    <location>
        <begin position="38"/>
        <end position="57"/>
    </location>
</feature>
<keyword evidence="3" id="KW-0813">Transport</keyword>
<comment type="similarity">
    <text evidence="2">Belongs to the auxin efflux carrier (TC 2.A.69) family.</text>
</comment>
<name>A0ABT1CQ19_9HYPH</name>
<organism evidence="9 10">
    <name type="scientific">Hoeflea alexandrii</name>
    <dbReference type="NCBI Taxonomy" id="288436"/>
    <lineage>
        <taxon>Bacteria</taxon>
        <taxon>Pseudomonadati</taxon>
        <taxon>Pseudomonadota</taxon>
        <taxon>Alphaproteobacteria</taxon>
        <taxon>Hyphomicrobiales</taxon>
        <taxon>Rhizobiaceae</taxon>
        <taxon>Hoeflea</taxon>
    </lineage>
</organism>
<keyword evidence="4" id="KW-1003">Cell membrane</keyword>
<sequence length="318" mass="33099">MPPFAETILVVFTLIAIGYGAAAFRVLKPETGDGLSDFVFTIAVPLLLFRTIATATFDHGAPWALWVTYFTAIFVTWSSAHMVIRSGFGRDARSGVVAGVTAGFSNLVLLGIPFMSGVYGEAGLAILSQIVSIHLPVMMAASIILFEWALKRDGAGVASKSVVTLVTGFFRQLISNPLIIGIVAGLLARLSELEIPAIADRVIATLAGVAGPLALFAMGVSLWGYGIRGQVRQALALVSLKLLLMPAVALGMALLLGLPELQAKVAVAAASLPAGVNSWLIASRLGTGQRLASTSMTIGTALAAVSTGLWLLIAETLL</sequence>
<accession>A0ABT1CQ19</accession>
<feature type="transmembrane region" description="Helical" evidence="8">
    <location>
        <begin position="6"/>
        <end position="26"/>
    </location>
</feature>
<dbReference type="InterPro" id="IPR004776">
    <property type="entry name" value="Mem_transp_PIN-like"/>
</dbReference>
<evidence type="ECO:0000256" key="1">
    <source>
        <dbReference type="ARBA" id="ARBA00004651"/>
    </source>
</evidence>
<feature type="transmembrane region" description="Helical" evidence="8">
    <location>
        <begin position="63"/>
        <end position="84"/>
    </location>
</feature>
<feature type="transmembrane region" description="Helical" evidence="8">
    <location>
        <begin position="162"/>
        <end position="190"/>
    </location>
</feature>
<feature type="transmembrane region" description="Helical" evidence="8">
    <location>
        <begin position="202"/>
        <end position="223"/>
    </location>
</feature>
<dbReference type="Gene3D" id="1.20.1530.20">
    <property type="match status" value="1"/>
</dbReference>